<dbReference type="Proteomes" id="UP000326877">
    <property type="component" value="Unassembled WGS sequence"/>
</dbReference>
<reference evidence="3 4" key="1">
    <citation type="submission" date="2019-04" db="EMBL/GenBank/DDBJ databases">
        <title>Aspergillus burnettii sp. nov., novel species from soil in southeast Queensland.</title>
        <authorList>
            <person name="Gilchrist C.L.M."/>
            <person name="Pitt J.I."/>
            <person name="Lange L."/>
            <person name="Lacey H.J."/>
            <person name="Vuong D."/>
            <person name="Midgley D.J."/>
            <person name="Greenfield P."/>
            <person name="Bradbury M."/>
            <person name="Lacey E."/>
            <person name="Busk P.K."/>
            <person name="Pilgaard B."/>
            <person name="Chooi Y.H."/>
            <person name="Piggott A.M."/>
        </authorList>
    </citation>
    <scope>NUCLEOTIDE SEQUENCE [LARGE SCALE GENOMIC DNA]</scope>
    <source>
        <strain evidence="3 4">FRR 5400</strain>
    </source>
</reference>
<accession>A0A8H6A701</accession>
<comment type="similarity">
    <text evidence="1">Belongs to the lcsJ thioesterase family.</text>
</comment>
<accession>A0A5N7CCD7</accession>
<dbReference type="OMA" id="PFAWTYR"/>
<protein>
    <recommendedName>
        <fullName evidence="5">Capsule polysaccharide biosynthesis protein</fullName>
    </recommendedName>
</protein>
<sequence>MNLPMPFRPETIHTILPTFSSFLTWKTLALVLALINLKNLPLAWHLRILHHLWWNLRRKPQDPHFPKAKSNPNIKHSPKPRKIHPIFTPYSITSRTPILETDYNFHKSNSTYFTDLDISRTALVTRLYTPGLSIVSKELDVELLSTSASPEVKGKGKGKEANIPKTMYVALGSVYCGFKREIKPFVRYEVESRVVGWDRKWLYVLSFFLGSGKGKNKGERVLFAAALGKYVVKKGRVTVLPERVLRASGFLPGRPSEESRMEGSFVDVSGVGTPAGEEGIMATAGVDGALVREVLKIGEGEIPEERELEAEKKANVEEWDGGEWTWEMIEEERLRGLKVVQGYVDLDAKLYAEWER</sequence>
<evidence type="ECO:0000313" key="2">
    <source>
        <dbReference type="EMBL" id="KAE8391821.1"/>
    </source>
</evidence>
<dbReference type="InterPro" id="IPR029069">
    <property type="entry name" value="HotDog_dom_sf"/>
</dbReference>
<evidence type="ECO:0008006" key="5">
    <source>
        <dbReference type="Google" id="ProtNLM"/>
    </source>
</evidence>
<dbReference type="SUPFAM" id="SSF54637">
    <property type="entry name" value="Thioesterase/thiol ester dehydrase-isomerase"/>
    <property type="match status" value="1"/>
</dbReference>
<gene>
    <name evidence="2" type="ORF">BDV23DRAFT_182183</name>
    <name evidence="3" type="ORF">ETB97_000833</name>
</gene>
<reference evidence="2" key="2">
    <citation type="submission" date="2019-04" db="EMBL/GenBank/DDBJ databases">
        <title>Friends and foes A comparative genomics studyof 23 Aspergillus species from section Flavi.</title>
        <authorList>
            <consortium name="DOE Joint Genome Institute"/>
            <person name="Kjaerbolling I."/>
            <person name="Vesth T."/>
            <person name="Frisvad J.C."/>
            <person name="Nybo J.L."/>
            <person name="Theobald S."/>
            <person name="Kildgaard S."/>
            <person name="Isbrandt T."/>
            <person name="Kuo A."/>
            <person name="Sato A."/>
            <person name="Lyhne E.K."/>
            <person name="Kogle M.E."/>
            <person name="Wiebenga A."/>
            <person name="Kun R.S."/>
            <person name="Lubbers R.J."/>
            <person name="Makela M.R."/>
            <person name="Barry K."/>
            <person name="Chovatia M."/>
            <person name="Clum A."/>
            <person name="Daum C."/>
            <person name="Haridas S."/>
            <person name="He G."/>
            <person name="LaButti K."/>
            <person name="Lipzen A."/>
            <person name="Mondo S."/>
            <person name="Riley R."/>
            <person name="Salamov A."/>
            <person name="Simmons B.A."/>
            <person name="Magnuson J.K."/>
            <person name="Henrissat B."/>
            <person name="Mortensen U.H."/>
            <person name="Larsen T.O."/>
            <person name="Devries R.P."/>
            <person name="Grigoriev I.V."/>
            <person name="Machida M."/>
            <person name="Baker S.E."/>
            <person name="Andersen M.R."/>
        </authorList>
    </citation>
    <scope>NUCLEOTIDE SEQUENCE [LARGE SCALE GENOMIC DNA]</scope>
    <source>
        <strain evidence="2">IBT 14317</strain>
    </source>
</reference>
<dbReference type="EMBL" id="ML735242">
    <property type="protein sequence ID" value="KAE8391821.1"/>
    <property type="molecule type" value="Genomic_DNA"/>
</dbReference>
<evidence type="ECO:0000256" key="1">
    <source>
        <dbReference type="ARBA" id="ARBA00038476"/>
    </source>
</evidence>
<dbReference type="EMBL" id="SPNV01000112">
    <property type="protein sequence ID" value="KAF5861005.1"/>
    <property type="molecule type" value="Genomic_DNA"/>
</dbReference>
<evidence type="ECO:0000313" key="4">
    <source>
        <dbReference type="Proteomes" id="UP000541154"/>
    </source>
</evidence>
<accession>A0A5N6FNA9</accession>
<evidence type="ECO:0000313" key="3">
    <source>
        <dbReference type="EMBL" id="KAF5861005.1"/>
    </source>
</evidence>
<name>A0A5N7CCD7_PETAA</name>
<dbReference type="InterPro" id="IPR051490">
    <property type="entry name" value="THEM6_lcsJ_thioesterase"/>
</dbReference>
<dbReference type="Pfam" id="PF13279">
    <property type="entry name" value="4HBT_2"/>
    <property type="match status" value="1"/>
</dbReference>
<keyword evidence="4" id="KW-1185">Reference proteome</keyword>
<dbReference type="PANTHER" id="PTHR12475">
    <property type="match status" value="1"/>
</dbReference>
<dbReference type="AlphaFoldDB" id="A0A5N7CCD7"/>
<dbReference type="Proteomes" id="UP000541154">
    <property type="component" value="Unassembled WGS sequence"/>
</dbReference>
<organism evidence="2">
    <name type="scientific">Petromyces alliaceus</name>
    <name type="common">Aspergillus alliaceus</name>
    <dbReference type="NCBI Taxonomy" id="209559"/>
    <lineage>
        <taxon>Eukaryota</taxon>
        <taxon>Fungi</taxon>
        <taxon>Dikarya</taxon>
        <taxon>Ascomycota</taxon>
        <taxon>Pezizomycotina</taxon>
        <taxon>Eurotiomycetes</taxon>
        <taxon>Eurotiomycetidae</taxon>
        <taxon>Eurotiales</taxon>
        <taxon>Aspergillaceae</taxon>
        <taxon>Aspergillus</taxon>
        <taxon>Aspergillus subgen. Circumdati</taxon>
    </lineage>
</organism>
<proteinExistence type="inferred from homology"/>
<dbReference type="OrthoDB" id="265761at2759"/>
<dbReference type="PANTHER" id="PTHR12475:SF4">
    <property type="entry name" value="PROTEIN THEM6"/>
    <property type="match status" value="1"/>
</dbReference>